<dbReference type="EMBL" id="VJMJ01000091">
    <property type="protein sequence ID" value="KAF0735933.1"/>
    <property type="molecule type" value="Genomic_DNA"/>
</dbReference>
<sequence>MARDVLTSIADASNKEADNHRRASLLYEGVLQENEDDETFGDFDTPYIDSYASQGTQPFITMTNLNLSEFNRLWSLCECEANAAWYEGRCRKNRVSAKDAFFMLLTLLKHYNTWDKHAAGTSNI</sequence>
<proteinExistence type="predicted"/>
<comment type="caution">
    <text evidence="1">The sequence shown here is derived from an EMBL/GenBank/DDBJ whole genome shotgun (WGS) entry which is preliminary data.</text>
</comment>
<accession>A0A6G0X7F1</accession>
<gene>
    <name evidence="1" type="ORF">Ae201684_007683</name>
</gene>
<name>A0A6G0X7F1_9STRA</name>
<dbReference type="AlphaFoldDB" id="A0A6G0X7F1"/>
<dbReference type="VEuPathDB" id="FungiDB:AeMF1_002833"/>
<reference evidence="1 2" key="1">
    <citation type="submission" date="2019-07" db="EMBL/GenBank/DDBJ databases">
        <title>Genomics analysis of Aphanomyces spp. identifies a new class of oomycete effector associated with host adaptation.</title>
        <authorList>
            <person name="Gaulin E."/>
        </authorList>
    </citation>
    <scope>NUCLEOTIDE SEQUENCE [LARGE SCALE GENOMIC DNA]</scope>
    <source>
        <strain evidence="1 2">ATCC 201684</strain>
    </source>
</reference>
<evidence type="ECO:0000313" key="1">
    <source>
        <dbReference type="EMBL" id="KAF0735933.1"/>
    </source>
</evidence>
<dbReference type="Proteomes" id="UP000481153">
    <property type="component" value="Unassembled WGS sequence"/>
</dbReference>
<organism evidence="1 2">
    <name type="scientific">Aphanomyces euteiches</name>
    <dbReference type="NCBI Taxonomy" id="100861"/>
    <lineage>
        <taxon>Eukaryota</taxon>
        <taxon>Sar</taxon>
        <taxon>Stramenopiles</taxon>
        <taxon>Oomycota</taxon>
        <taxon>Saprolegniomycetes</taxon>
        <taxon>Saprolegniales</taxon>
        <taxon>Verrucalvaceae</taxon>
        <taxon>Aphanomyces</taxon>
    </lineage>
</organism>
<protein>
    <submittedName>
        <fullName evidence="1">Uncharacterized protein</fullName>
    </submittedName>
</protein>
<evidence type="ECO:0000313" key="2">
    <source>
        <dbReference type="Proteomes" id="UP000481153"/>
    </source>
</evidence>
<keyword evidence="2" id="KW-1185">Reference proteome</keyword>